<gene>
    <name evidence="2" type="ORF">R1sor_018642</name>
</gene>
<feature type="region of interest" description="Disordered" evidence="1">
    <location>
        <begin position="1"/>
        <end position="24"/>
    </location>
</feature>
<feature type="region of interest" description="Disordered" evidence="1">
    <location>
        <begin position="37"/>
        <end position="76"/>
    </location>
</feature>
<proteinExistence type="predicted"/>
<feature type="compositionally biased region" description="Acidic residues" evidence="1">
    <location>
        <begin position="66"/>
        <end position="76"/>
    </location>
</feature>
<evidence type="ECO:0000313" key="3">
    <source>
        <dbReference type="Proteomes" id="UP001633002"/>
    </source>
</evidence>
<dbReference type="AlphaFoldDB" id="A0ABD3IAA0"/>
<evidence type="ECO:0000313" key="2">
    <source>
        <dbReference type="EMBL" id="KAL3700620.1"/>
    </source>
</evidence>
<keyword evidence="3" id="KW-1185">Reference proteome</keyword>
<name>A0ABD3IAA0_9MARC</name>
<dbReference type="EMBL" id="JBJQOH010000001">
    <property type="protein sequence ID" value="KAL3700620.1"/>
    <property type="molecule type" value="Genomic_DNA"/>
</dbReference>
<accession>A0ABD3IAA0</accession>
<sequence length="76" mass="8577">MARTKQTAGGKIPGGRPPSPRLSQKQVHFVVKQPYKMAHSDEERYSAEEAMNEESESQNIVQSCSDDQEVEELIEE</sequence>
<protein>
    <submittedName>
        <fullName evidence="2">Uncharacterized protein</fullName>
    </submittedName>
</protein>
<evidence type="ECO:0000256" key="1">
    <source>
        <dbReference type="SAM" id="MobiDB-lite"/>
    </source>
</evidence>
<feature type="compositionally biased region" description="Basic and acidic residues" evidence="1">
    <location>
        <begin position="38"/>
        <end position="47"/>
    </location>
</feature>
<dbReference type="Proteomes" id="UP001633002">
    <property type="component" value="Unassembled WGS sequence"/>
</dbReference>
<comment type="caution">
    <text evidence="2">The sequence shown here is derived from an EMBL/GenBank/DDBJ whole genome shotgun (WGS) entry which is preliminary data.</text>
</comment>
<reference evidence="2 3" key="1">
    <citation type="submission" date="2024-09" db="EMBL/GenBank/DDBJ databases">
        <title>Chromosome-scale assembly of Riccia sorocarpa.</title>
        <authorList>
            <person name="Paukszto L."/>
        </authorList>
    </citation>
    <scope>NUCLEOTIDE SEQUENCE [LARGE SCALE GENOMIC DNA]</scope>
    <source>
        <strain evidence="2">LP-2024</strain>
        <tissue evidence="2">Aerial parts of the thallus</tissue>
    </source>
</reference>
<organism evidence="2 3">
    <name type="scientific">Riccia sorocarpa</name>
    <dbReference type="NCBI Taxonomy" id="122646"/>
    <lineage>
        <taxon>Eukaryota</taxon>
        <taxon>Viridiplantae</taxon>
        <taxon>Streptophyta</taxon>
        <taxon>Embryophyta</taxon>
        <taxon>Marchantiophyta</taxon>
        <taxon>Marchantiopsida</taxon>
        <taxon>Marchantiidae</taxon>
        <taxon>Marchantiales</taxon>
        <taxon>Ricciaceae</taxon>
        <taxon>Riccia</taxon>
    </lineage>
</organism>